<evidence type="ECO:0000313" key="3">
    <source>
        <dbReference type="EMBL" id="KAF4333440.1"/>
    </source>
</evidence>
<organism evidence="3 4">
    <name type="scientific">Fusarium beomiforme</name>
    <dbReference type="NCBI Taxonomy" id="44412"/>
    <lineage>
        <taxon>Eukaryota</taxon>
        <taxon>Fungi</taxon>
        <taxon>Dikarya</taxon>
        <taxon>Ascomycota</taxon>
        <taxon>Pezizomycotina</taxon>
        <taxon>Sordariomycetes</taxon>
        <taxon>Hypocreomycetidae</taxon>
        <taxon>Hypocreales</taxon>
        <taxon>Nectriaceae</taxon>
        <taxon>Fusarium</taxon>
        <taxon>Fusarium burgessii species complex</taxon>
    </lineage>
</organism>
<dbReference type="OrthoDB" id="5386595at2759"/>
<dbReference type="InterPro" id="IPR003615">
    <property type="entry name" value="HNH_nuc"/>
</dbReference>
<dbReference type="AlphaFoldDB" id="A0A9P5A700"/>
<keyword evidence="4" id="KW-1185">Reference proteome</keyword>
<dbReference type="Pfam" id="PF13391">
    <property type="entry name" value="HNH_2"/>
    <property type="match status" value="1"/>
</dbReference>
<feature type="domain" description="HNH nuclease" evidence="2">
    <location>
        <begin position="220"/>
        <end position="272"/>
    </location>
</feature>
<gene>
    <name evidence="3" type="ORF">FBEOM_12755</name>
</gene>
<name>A0A9P5A700_9HYPO</name>
<dbReference type="Proteomes" id="UP000730481">
    <property type="component" value="Unassembled WGS sequence"/>
</dbReference>
<feature type="region of interest" description="Disordered" evidence="1">
    <location>
        <begin position="442"/>
        <end position="462"/>
    </location>
</feature>
<dbReference type="EMBL" id="PVQB02000840">
    <property type="protein sequence ID" value="KAF4333440.1"/>
    <property type="molecule type" value="Genomic_DNA"/>
</dbReference>
<reference evidence="3" key="2">
    <citation type="submission" date="2020-02" db="EMBL/GenBank/DDBJ databases">
        <title>Identification and distribution of gene clusters putatively required for synthesis of sphingolipid metabolism inhibitors in phylogenetically diverse species of the filamentous fungus Fusarium.</title>
        <authorList>
            <person name="Kim H.-S."/>
            <person name="Busman M."/>
            <person name="Brown D.W."/>
            <person name="Divon H."/>
            <person name="Uhlig S."/>
            <person name="Proctor R.H."/>
        </authorList>
    </citation>
    <scope>NUCLEOTIDE SEQUENCE</scope>
    <source>
        <strain evidence="3">NRRL 25174</strain>
    </source>
</reference>
<evidence type="ECO:0000259" key="2">
    <source>
        <dbReference type="Pfam" id="PF13391"/>
    </source>
</evidence>
<sequence>MSQSREILDRSVPLATYPSDGEYLFVPKKPGTKRTVSQAWDSKYSDLDSEQLLLQRKQVGHELSEARKRLKRQVPMNAEYWQKYSEVARLVQEQSQIESQKCLGDALQEQKEAKDWYETEEAETLKLRYNSWKQVSSIMEKHRKKLQDRLASGRESWVRLFTSSKLGMGLATNQNDMGMGKRDSTDQGNFKKRLIKFYSPNPPALNYKWDPVVHAWFTAEVIGAHLFPYKQGMFMDDIFGKGASDELFRPENGLLLHTEIKYALDKGWVAIVPDIELEPADPDLPANDQEARCERVKAWEKQEIKEYKLIVLNTTNSRMTRAIFLPEHGVSSIKDLDGRSLEFITNFRPRARYIWWTYLNAILRNAWTRSSKDGNMEHMEVRKCTRYWGSRGSYVKQNQILGFVEELGHEVESILEFDKEEVADEPRLEALGALVGNAMVESQEVEDEDDWVTTDGETDDEE</sequence>
<protein>
    <recommendedName>
        <fullName evidence="2">HNH nuclease domain-containing protein</fullName>
    </recommendedName>
</protein>
<accession>A0A9P5A700</accession>
<reference evidence="3" key="1">
    <citation type="journal article" date="2017" name="Mycologia">
        <title>Fusarium algeriense, sp. nov., a novel toxigenic crown rot pathogen of durum wheat from Algeria is nested in the Fusarium burgessii species complex.</title>
        <authorList>
            <person name="Laraba I."/>
            <person name="Keddad A."/>
            <person name="Boureghda H."/>
            <person name="Abdallah N."/>
            <person name="Vaughan M.M."/>
            <person name="Proctor R.H."/>
            <person name="Busman M."/>
            <person name="O'Donnell K."/>
        </authorList>
    </citation>
    <scope>NUCLEOTIDE SEQUENCE</scope>
    <source>
        <strain evidence="3">NRRL 25174</strain>
    </source>
</reference>
<comment type="caution">
    <text evidence="3">The sequence shown here is derived from an EMBL/GenBank/DDBJ whole genome shotgun (WGS) entry which is preliminary data.</text>
</comment>
<evidence type="ECO:0000313" key="4">
    <source>
        <dbReference type="Proteomes" id="UP000730481"/>
    </source>
</evidence>
<feature type="compositionally biased region" description="Acidic residues" evidence="1">
    <location>
        <begin position="443"/>
        <end position="462"/>
    </location>
</feature>
<proteinExistence type="predicted"/>
<evidence type="ECO:0000256" key="1">
    <source>
        <dbReference type="SAM" id="MobiDB-lite"/>
    </source>
</evidence>